<gene>
    <name evidence="1" type="ORF">PG996_015983</name>
</gene>
<organism evidence="1 2">
    <name type="scientific">Apiospora saccharicola</name>
    <dbReference type="NCBI Taxonomy" id="335842"/>
    <lineage>
        <taxon>Eukaryota</taxon>
        <taxon>Fungi</taxon>
        <taxon>Dikarya</taxon>
        <taxon>Ascomycota</taxon>
        <taxon>Pezizomycotina</taxon>
        <taxon>Sordariomycetes</taxon>
        <taxon>Xylariomycetidae</taxon>
        <taxon>Amphisphaeriales</taxon>
        <taxon>Apiosporaceae</taxon>
        <taxon>Apiospora</taxon>
    </lineage>
</organism>
<evidence type="ECO:0000313" key="1">
    <source>
        <dbReference type="EMBL" id="KAK8047919.1"/>
    </source>
</evidence>
<evidence type="ECO:0000313" key="2">
    <source>
        <dbReference type="Proteomes" id="UP001446871"/>
    </source>
</evidence>
<dbReference type="Proteomes" id="UP001446871">
    <property type="component" value="Unassembled WGS sequence"/>
</dbReference>
<proteinExistence type="predicted"/>
<accession>A0ABR1TMT0</accession>
<dbReference type="EMBL" id="JAQQWM010000009">
    <property type="protein sequence ID" value="KAK8047919.1"/>
    <property type="molecule type" value="Genomic_DNA"/>
</dbReference>
<comment type="caution">
    <text evidence="1">The sequence shown here is derived from an EMBL/GenBank/DDBJ whole genome shotgun (WGS) entry which is preliminary data.</text>
</comment>
<reference evidence="1 2" key="1">
    <citation type="submission" date="2023-01" db="EMBL/GenBank/DDBJ databases">
        <title>Analysis of 21 Apiospora genomes using comparative genomics revels a genus with tremendous synthesis potential of carbohydrate active enzymes and secondary metabolites.</title>
        <authorList>
            <person name="Sorensen T."/>
        </authorList>
    </citation>
    <scope>NUCLEOTIDE SEQUENCE [LARGE SCALE GENOMIC DNA]</scope>
    <source>
        <strain evidence="1 2">CBS 83171</strain>
    </source>
</reference>
<keyword evidence="2" id="KW-1185">Reference proteome</keyword>
<protein>
    <submittedName>
        <fullName evidence="1">Uncharacterized protein</fullName>
    </submittedName>
</protein>
<name>A0ABR1TMT0_9PEZI</name>
<sequence>MAHQAHALPWHSLASLLQYKFSHQIEPQRKDIILKQRDWKDKASEPKEIAYFCRAFAEQVREFSQTERAKYESGDIYRKRAEAWVRAADADNGGEPSRPGSRPVYPDILQNRYFGKQDGSDDDRFRNHLWGHPGLQRVAKWVNCDGNRLGHADTLKLMMMEAAGTPPAPSASASGPEAEGLQKDVMESMLMLANHPLAGPNLVSLLNLHHGHHFGLIRVAEEGVRSYIYLNMLVAMQENGSDVCGPAKDEQGLEIPGRKNYMNLLSFQRMLGSVAGTYDGDAQNLPHWDFYYPRLEDMSWDDKNPKDVLADREALAEYLKGVWRVLVIYDLVLNEAGGDSDLETQCRYAINDNFDLKLDTWS</sequence>